<evidence type="ECO:0000256" key="11">
    <source>
        <dbReference type="RuleBase" id="RU367023"/>
    </source>
</evidence>
<keyword evidence="3" id="KW-0444">Lipid biosynthesis</keyword>
<comment type="subcellular location">
    <subcellularLocation>
        <location evidence="1 11">Endoplasmic reticulum membrane</location>
        <topology evidence="1 11">Multi-pass membrane protein</topology>
    </subcellularLocation>
</comment>
<dbReference type="InterPro" id="IPR007130">
    <property type="entry name" value="DAGAT"/>
</dbReference>
<dbReference type="AlphaFoldDB" id="A0A0K2TH67"/>
<evidence type="ECO:0000256" key="3">
    <source>
        <dbReference type="ARBA" id="ARBA00022516"/>
    </source>
</evidence>
<sequence length="353" mass="40698">MSFLDKDKSRSQKPFQLLGIKFAPLSIPFERRLQTIAALIWSSLIVIGFPLGYILFLYLLWTSRAQWIFWPYIAWLIYDIRTPFNGGRNIHGSICLNVRNWRIWKYFKDYFPVKVIKTTDLDPNKGYLLGSHPHGFMASGVFAAFGTNDKDLIDIYPNIKSRVIATSGVFIIPFIRELNTSFGSVSCSKESMEIALRNGKGLIHVLIVGGAMEAMNLGDHKDVHTLYLEKRKGFIKMAIRTGVDLIPSFTFGENKLYHQFEHPLLKKIQLFFERIFGFVPLIFFGRGIFQYSFGFLPLRVPLHVVIGKPIPVIMDPNPSIEMIENLHRIYVNDLKELYDKYNPLYGDANVKLY</sequence>
<evidence type="ECO:0000256" key="9">
    <source>
        <dbReference type="ARBA" id="ARBA00023136"/>
    </source>
</evidence>
<dbReference type="CDD" id="cd07987">
    <property type="entry name" value="LPLAT_MGAT-like"/>
    <property type="match status" value="1"/>
</dbReference>
<keyword evidence="7 11" id="KW-1133">Transmembrane helix</keyword>
<comment type="similarity">
    <text evidence="2 11">Belongs to the diacylglycerol acyltransferase family.</text>
</comment>
<keyword evidence="5 11" id="KW-0812">Transmembrane</keyword>
<dbReference type="PANTHER" id="PTHR12317">
    <property type="entry name" value="DIACYLGLYCEROL O-ACYLTRANSFERASE"/>
    <property type="match status" value="1"/>
</dbReference>
<dbReference type="GO" id="GO:0005789">
    <property type="term" value="C:endoplasmic reticulum membrane"/>
    <property type="evidence" value="ECO:0007669"/>
    <property type="project" value="UniProtKB-SubCell"/>
</dbReference>
<dbReference type="EMBL" id="HACA01008002">
    <property type="protein sequence ID" value="CDW25363.1"/>
    <property type="molecule type" value="Transcribed_RNA"/>
</dbReference>
<dbReference type="GO" id="GO:0004144">
    <property type="term" value="F:diacylglycerol O-acyltransferase activity"/>
    <property type="evidence" value="ECO:0007669"/>
    <property type="project" value="TreeGrafter"/>
</dbReference>
<evidence type="ECO:0000256" key="5">
    <source>
        <dbReference type="ARBA" id="ARBA00022692"/>
    </source>
</evidence>
<dbReference type="OrthoDB" id="264532at2759"/>
<reference evidence="12" key="1">
    <citation type="submission" date="2014-05" db="EMBL/GenBank/DDBJ databases">
        <authorList>
            <person name="Chronopoulou M."/>
        </authorList>
    </citation>
    <scope>NUCLEOTIDE SEQUENCE</scope>
    <source>
        <tissue evidence="12">Whole organism</tissue>
    </source>
</reference>
<feature type="transmembrane region" description="Helical" evidence="11">
    <location>
        <begin position="36"/>
        <end position="61"/>
    </location>
</feature>
<proteinExistence type="inferred from homology"/>
<evidence type="ECO:0000256" key="1">
    <source>
        <dbReference type="ARBA" id="ARBA00004477"/>
    </source>
</evidence>
<dbReference type="EC" id="2.3.1.-" evidence="11"/>
<evidence type="ECO:0000313" key="12">
    <source>
        <dbReference type="EMBL" id="CDW25363.1"/>
    </source>
</evidence>
<comment type="caution">
    <text evidence="11">Lacks conserved residue(s) required for the propagation of feature annotation.</text>
</comment>
<protein>
    <recommendedName>
        <fullName evidence="11">Acyltransferase</fullName>
        <ecNumber evidence="11">2.3.1.-</ecNumber>
    </recommendedName>
</protein>
<dbReference type="PANTHER" id="PTHR12317:SF79">
    <property type="entry name" value="ACYLTRANSFERASE"/>
    <property type="match status" value="1"/>
</dbReference>
<keyword evidence="9 11" id="KW-0472">Membrane</keyword>
<name>A0A0K2TH67_LEPSM</name>
<keyword evidence="8" id="KW-0443">Lipid metabolism</keyword>
<evidence type="ECO:0000256" key="2">
    <source>
        <dbReference type="ARBA" id="ARBA00005420"/>
    </source>
</evidence>
<keyword evidence="4 11" id="KW-0808">Transferase</keyword>
<evidence type="ECO:0000256" key="4">
    <source>
        <dbReference type="ARBA" id="ARBA00022679"/>
    </source>
</evidence>
<organism evidence="12">
    <name type="scientific">Lepeophtheirus salmonis</name>
    <name type="common">Salmon louse</name>
    <name type="synonym">Caligus salmonis</name>
    <dbReference type="NCBI Taxonomy" id="72036"/>
    <lineage>
        <taxon>Eukaryota</taxon>
        <taxon>Metazoa</taxon>
        <taxon>Ecdysozoa</taxon>
        <taxon>Arthropoda</taxon>
        <taxon>Crustacea</taxon>
        <taxon>Multicrustacea</taxon>
        <taxon>Hexanauplia</taxon>
        <taxon>Copepoda</taxon>
        <taxon>Siphonostomatoida</taxon>
        <taxon>Caligidae</taxon>
        <taxon>Lepeophtheirus</taxon>
    </lineage>
</organism>
<dbReference type="GO" id="GO:0019432">
    <property type="term" value="P:triglyceride biosynthetic process"/>
    <property type="evidence" value="ECO:0007669"/>
    <property type="project" value="TreeGrafter"/>
</dbReference>
<evidence type="ECO:0000256" key="10">
    <source>
        <dbReference type="ARBA" id="ARBA00023315"/>
    </source>
</evidence>
<dbReference type="Pfam" id="PF03982">
    <property type="entry name" value="DAGAT"/>
    <property type="match status" value="1"/>
</dbReference>
<accession>A0A0K2TH67</accession>
<evidence type="ECO:0000256" key="6">
    <source>
        <dbReference type="ARBA" id="ARBA00022824"/>
    </source>
</evidence>
<keyword evidence="10" id="KW-0012">Acyltransferase</keyword>
<evidence type="ECO:0000256" key="8">
    <source>
        <dbReference type="ARBA" id="ARBA00023098"/>
    </source>
</evidence>
<evidence type="ECO:0000256" key="7">
    <source>
        <dbReference type="ARBA" id="ARBA00022989"/>
    </source>
</evidence>
<keyword evidence="6 11" id="KW-0256">Endoplasmic reticulum</keyword>